<dbReference type="InterPro" id="IPR001107">
    <property type="entry name" value="Band_7"/>
</dbReference>
<evidence type="ECO:0000256" key="6">
    <source>
        <dbReference type="SAM" id="Phobius"/>
    </source>
</evidence>
<dbReference type="SUPFAM" id="SSF117892">
    <property type="entry name" value="Band 7/SPFH domain"/>
    <property type="match status" value="1"/>
</dbReference>
<proteinExistence type="inferred from homology"/>
<dbReference type="GO" id="GO:0016020">
    <property type="term" value="C:membrane"/>
    <property type="evidence" value="ECO:0007669"/>
    <property type="project" value="UniProtKB-SubCell"/>
</dbReference>
<accession>A0A382ABZ8</accession>
<dbReference type="AlphaFoldDB" id="A0A382ABZ8"/>
<comment type="subcellular location">
    <subcellularLocation>
        <location evidence="1">Membrane</location>
    </subcellularLocation>
</comment>
<evidence type="ECO:0000256" key="3">
    <source>
        <dbReference type="ARBA" id="ARBA00022692"/>
    </source>
</evidence>
<sequence length="332" mass="37454">VFDNKEPEFNFSGLNKILNNIRKYIPLPKNNFFFFIIVILVLIGLWGGSGIFTVQPGEQAALRLFGKFNSISGPGLHWFFPSPIGQRDIVATATIRRLELGFRGDKIVPDEALMITGDENIVDAQLLVQFDIKDLKHFLFMTIDPSGKTMMDVAETSLRQVVGSKPIDDVLTTEKEAVQSETKILMQSLLDSYNSGIRVREVKLQNVQPPSQVQDAFDDVVRAREDKAKIINLADAYREDILPKARGYAAKVIQDAKAYEAVRIAESKGEADKFNSILKEYNLQKETTESRLYLETIERVLPKLKQIIIGDPNKIYIFNSDNVKQVIGTLED</sequence>
<keyword evidence="5 6" id="KW-0472">Membrane</keyword>
<dbReference type="NCBIfam" id="TIGR01933">
    <property type="entry name" value="hflK"/>
    <property type="match status" value="1"/>
</dbReference>
<dbReference type="Pfam" id="PF01145">
    <property type="entry name" value="Band_7"/>
    <property type="match status" value="1"/>
</dbReference>
<evidence type="ECO:0000256" key="2">
    <source>
        <dbReference type="ARBA" id="ARBA00006971"/>
    </source>
</evidence>
<feature type="non-terminal residue" evidence="8">
    <location>
        <position position="1"/>
    </location>
</feature>
<keyword evidence="4 6" id="KW-1133">Transmembrane helix</keyword>
<evidence type="ECO:0000256" key="5">
    <source>
        <dbReference type="ARBA" id="ARBA00023136"/>
    </source>
</evidence>
<gene>
    <name evidence="8" type="ORF">METZ01_LOCUS151758</name>
</gene>
<evidence type="ECO:0000313" key="8">
    <source>
        <dbReference type="EMBL" id="SVA98904.1"/>
    </source>
</evidence>
<dbReference type="InterPro" id="IPR010201">
    <property type="entry name" value="HflK"/>
</dbReference>
<dbReference type="CDD" id="cd03404">
    <property type="entry name" value="SPFH_HflK"/>
    <property type="match status" value="1"/>
</dbReference>
<protein>
    <recommendedName>
        <fullName evidence="7">Band 7 domain-containing protein</fullName>
    </recommendedName>
</protein>
<dbReference type="InterPro" id="IPR036013">
    <property type="entry name" value="Band_7/SPFH_dom_sf"/>
</dbReference>
<evidence type="ECO:0000256" key="4">
    <source>
        <dbReference type="ARBA" id="ARBA00022989"/>
    </source>
</evidence>
<dbReference type="PANTHER" id="PTHR43327">
    <property type="entry name" value="STOMATIN-LIKE PROTEIN 2, MITOCHONDRIAL"/>
    <property type="match status" value="1"/>
</dbReference>
<evidence type="ECO:0000256" key="1">
    <source>
        <dbReference type="ARBA" id="ARBA00004370"/>
    </source>
</evidence>
<dbReference type="EMBL" id="UINC01024711">
    <property type="protein sequence ID" value="SVA98904.1"/>
    <property type="molecule type" value="Genomic_DNA"/>
</dbReference>
<evidence type="ECO:0000259" key="7">
    <source>
        <dbReference type="SMART" id="SM00244"/>
    </source>
</evidence>
<dbReference type="InterPro" id="IPR050710">
    <property type="entry name" value="Band7/mec-2_domain"/>
</dbReference>
<name>A0A382ABZ8_9ZZZZ</name>
<organism evidence="8">
    <name type="scientific">marine metagenome</name>
    <dbReference type="NCBI Taxonomy" id="408172"/>
    <lineage>
        <taxon>unclassified sequences</taxon>
        <taxon>metagenomes</taxon>
        <taxon>ecological metagenomes</taxon>
    </lineage>
</organism>
<comment type="similarity">
    <text evidence="2">Belongs to the band 7/mec-2 family. HflK subfamily.</text>
</comment>
<feature type="domain" description="Band 7" evidence="7">
    <location>
        <begin position="49"/>
        <end position="221"/>
    </location>
</feature>
<reference evidence="8" key="1">
    <citation type="submission" date="2018-05" db="EMBL/GenBank/DDBJ databases">
        <authorList>
            <person name="Lanie J.A."/>
            <person name="Ng W.-L."/>
            <person name="Kazmierczak K.M."/>
            <person name="Andrzejewski T.M."/>
            <person name="Davidsen T.M."/>
            <person name="Wayne K.J."/>
            <person name="Tettelin H."/>
            <person name="Glass J.I."/>
            <person name="Rusch D."/>
            <person name="Podicherti R."/>
            <person name="Tsui H.-C.T."/>
            <person name="Winkler M.E."/>
        </authorList>
    </citation>
    <scope>NUCLEOTIDE SEQUENCE</scope>
</reference>
<dbReference type="Gene3D" id="3.30.479.30">
    <property type="entry name" value="Band 7 domain"/>
    <property type="match status" value="1"/>
</dbReference>
<keyword evidence="3 6" id="KW-0812">Transmembrane</keyword>
<feature type="transmembrane region" description="Helical" evidence="6">
    <location>
        <begin position="32"/>
        <end position="54"/>
    </location>
</feature>
<dbReference type="SMART" id="SM00244">
    <property type="entry name" value="PHB"/>
    <property type="match status" value="1"/>
</dbReference>
<dbReference type="PANTHER" id="PTHR43327:SF2">
    <property type="entry name" value="MODULATOR OF FTSH PROTEASE HFLK"/>
    <property type="match status" value="1"/>
</dbReference>